<dbReference type="Proteomes" id="UP000663760">
    <property type="component" value="Chromosome 7"/>
</dbReference>
<evidence type="ECO:0000313" key="2">
    <source>
        <dbReference type="EMBL" id="CAA2624040.1"/>
    </source>
</evidence>
<keyword evidence="1" id="KW-0812">Transmembrane</keyword>
<gene>
    <name evidence="2" type="ORF">SI7747_07009931</name>
    <name evidence="3" type="ORF">SI8410_07010703</name>
</gene>
<evidence type="ECO:0000313" key="3">
    <source>
        <dbReference type="EMBL" id="CAA7400033.1"/>
    </source>
</evidence>
<evidence type="ECO:0000256" key="1">
    <source>
        <dbReference type="SAM" id="Phobius"/>
    </source>
</evidence>
<organism evidence="3 4">
    <name type="scientific">Spirodela intermedia</name>
    <name type="common">Intermediate duckweed</name>
    <dbReference type="NCBI Taxonomy" id="51605"/>
    <lineage>
        <taxon>Eukaryota</taxon>
        <taxon>Viridiplantae</taxon>
        <taxon>Streptophyta</taxon>
        <taxon>Embryophyta</taxon>
        <taxon>Tracheophyta</taxon>
        <taxon>Spermatophyta</taxon>
        <taxon>Magnoliopsida</taxon>
        <taxon>Liliopsida</taxon>
        <taxon>Araceae</taxon>
        <taxon>Lemnoideae</taxon>
        <taxon>Spirodela</taxon>
    </lineage>
</organism>
<evidence type="ECO:0000313" key="4">
    <source>
        <dbReference type="Proteomes" id="UP000663760"/>
    </source>
</evidence>
<name>A0A7I8KQD6_SPIIN</name>
<sequence>MSKQVILKFCWNWSSILHCVMYSFVKALIFILIILQFSFKLLINRSILSTV</sequence>
<dbReference type="EMBL" id="LR746270">
    <property type="protein sequence ID" value="CAA7400033.1"/>
    <property type="molecule type" value="Genomic_DNA"/>
</dbReference>
<dbReference type="EMBL" id="LR743594">
    <property type="protein sequence ID" value="CAA2624040.1"/>
    <property type="molecule type" value="Genomic_DNA"/>
</dbReference>
<protein>
    <submittedName>
        <fullName evidence="3">Uncharacterized protein</fullName>
    </submittedName>
</protein>
<keyword evidence="1" id="KW-0472">Membrane</keyword>
<proteinExistence type="predicted"/>
<keyword evidence="4" id="KW-1185">Reference proteome</keyword>
<accession>A0A7I8KQD6</accession>
<reference evidence="3" key="1">
    <citation type="submission" date="2020-02" db="EMBL/GenBank/DDBJ databases">
        <authorList>
            <person name="Scholz U."/>
            <person name="Mascher M."/>
            <person name="Fiebig A."/>
        </authorList>
    </citation>
    <scope>NUCLEOTIDE SEQUENCE</scope>
</reference>
<feature type="transmembrane region" description="Helical" evidence="1">
    <location>
        <begin position="20"/>
        <end position="43"/>
    </location>
</feature>
<keyword evidence="1" id="KW-1133">Transmembrane helix</keyword>
<dbReference type="AlphaFoldDB" id="A0A7I8KQD6"/>